<organism evidence="2 3">
    <name type="scientific">Sediminicola arcticus</name>
    <dbReference type="NCBI Taxonomy" id="1574308"/>
    <lineage>
        <taxon>Bacteria</taxon>
        <taxon>Pseudomonadati</taxon>
        <taxon>Bacteroidota</taxon>
        <taxon>Flavobacteriia</taxon>
        <taxon>Flavobacteriales</taxon>
        <taxon>Flavobacteriaceae</taxon>
        <taxon>Sediminicola</taxon>
    </lineage>
</organism>
<gene>
    <name evidence="2" type="ORF">ABXZ36_11900</name>
</gene>
<keyword evidence="3" id="KW-1185">Reference proteome</keyword>
<reference evidence="2 3" key="1">
    <citation type="submission" date="2024-07" db="EMBL/GenBank/DDBJ databases">
        <title>The genome sequence of type strain Sediminicola arcticus GDMCC 1.2805.</title>
        <authorList>
            <person name="Liu Y."/>
        </authorList>
    </citation>
    <scope>NUCLEOTIDE SEQUENCE [LARGE SCALE GENOMIC DNA]</scope>
    <source>
        <strain evidence="2 3">GDMCC 1.2805</strain>
    </source>
</reference>
<dbReference type="Pfam" id="PF00581">
    <property type="entry name" value="Rhodanese"/>
    <property type="match status" value="1"/>
</dbReference>
<dbReference type="NCBIfam" id="NF045521">
    <property type="entry name" value="rhoda_near_glyco"/>
    <property type="match status" value="1"/>
</dbReference>
<dbReference type="Proteomes" id="UP001549799">
    <property type="component" value="Unassembled WGS sequence"/>
</dbReference>
<dbReference type="CDD" id="cd00158">
    <property type="entry name" value="RHOD"/>
    <property type="match status" value="1"/>
</dbReference>
<name>A0ABV2SXY6_9FLAO</name>
<protein>
    <submittedName>
        <fullName evidence="2">Rhodanese-like domain-containing protein</fullName>
    </submittedName>
</protein>
<dbReference type="InterPro" id="IPR036873">
    <property type="entry name" value="Rhodanese-like_dom_sf"/>
</dbReference>
<dbReference type="PANTHER" id="PTHR44542:SF14">
    <property type="entry name" value="PROTEIN HIGH ARSENIC CONTENT 1, MITOCHONDRIAL-RELATED"/>
    <property type="match status" value="1"/>
</dbReference>
<dbReference type="SMART" id="SM00450">
    <property type="entry name" value="RHOD"/>
    <property type="match status" value="1"/>
</dbReference>
<feature type="domain" description="Rhodanese" evidence="1">
    <location>
        <begin position="45"/>
        <end position="136"/>
    </location>
</feature>
<proteinExistence type="predicted"/>
<evidence type="ECO:0000313" key="2">
    <source>
        <dbReference type="EMBL" id="MET6991350.1"/>
    </source>
</evidence>
<evidence type="ECO:0000259" key="1">
    <source>
        <dbReference type="PROSITE" id="PS50206"/>
    </source>
</evidence>
<dbReference type="Gene3D" id="3.40.250.10">
    <property type="entry name" value="Rhodanese-like domain"/>
    <property type="match status" value="1"/>
</dbReference>
<dbReference type="PANTHER" id="PTHR44542">
    <property type="entry name" value="THIOSULFATE SULFURTRANSFERASE 18"/>
    <property type="match status" value="1"/>
</dbReference>
<dbReference type="EMBL" id="JBEXAE010000005">
    <property type="protein sequence ID" value="MET6991350.1"/>
    <property type="molecule type" value="Genomic_DNA"/>
</dbReference>
<dbReference type="InterPro" id="IPR001763">
    <property type="entry name" value="Rhodanese-like_dom"/>
</dbReference>
<sequence length="163" mass="18648">MRLFLSIFIFISGFLGSNAQNSIDEVLMKYNKHNVAYINTQKAISLKGYVFLDARKKEEYDVSHIENAIWVGTNKLNSKEISSLVLDKSTPIIVYCSIGVRSENTAEEFLAEGYTNVKNLYGGIFEWKNQDYPVFDNQGKVTDKVHAFSKHWGQFLTKGEKVY</sequence>
<comment type="caution">
    <text evidence="2">The sequence shown here is derived from an EMBL/GenBank/DDBJ whole genome shotgun (WGS) entry which is preliminary data.</text>
</comment>
<evidence type="ECO:0000313" key="3">
    <source>
        <dbReference type="Proteomes" id="UP001549799"/>
    </source>
</evidence>
<dbReference type="InterPro" id="IPR044684">
    <property type="entry name" value="STR17/STR18/HARC1-like"/>
</dbReference>
<accession>A0ABV2SXY6</accession>
<dbReference type="SUPFAM" id="SSF52821">
    <property type="entry name" value="Rhodanese/Cell cycle control phosphatase"/>
    <property type="match status" value="1"/>
</dbReference>
<dbReference type="PROSITE" id="PS50206">
    <property type="entry name" value="RHODANESE_3"/>
    <property type="match status" value="1"/>
</dbReference>